<protein>
    <submittedName>
        <fullName evidence="4">GNAT family N-acetyltransferase</fullName>
    </submittedName>
</protein>
<dbReference type="OrthoDB" id="5292888at2"/>
<dbReference type="InterPro" id="IPR000182">
    <property type="entry name" value="GNAT_dom"/>
</dbReference>
<proteinExistence type="predicted"/>
<dbReference type="GO" id="GO:0016747">
    <property type="term" value="F:acyltransferase activity, transferring groups other than amino-acyl groups"/>
    <property type="evidence" value="ECO:0007669"/>
    <property type="project" value="InterPro"/>
</dbReference>
<dbReference type="RefSeq" id="WP_066248720.1">
    <property type="nucleotide sequence ID" value="NZ_VSKL01000001.1"/>
</dbReference>
<name>A0A5D0R436_9FLAO</name>
<reference evidence="4 5" key="1">
    <citation type="submission" date="2019-08" db="EMBL/GenBank/DDBJ databases">
        <title>Genomes of Antarctic Bizionia species.</title>
        <authorList>
            <person name="Bowman J.P."/>
        </authorList>
    </citation>
    <scope>NUCLEOTIDE SEQUENCE [LARGE SCALE GENOMIC DNA]</scope>
    <source>
        <strain evidence="4 5">APA-1</strain>
    </source>
</reference>
<dbReference type="PANTHER" id="PTHR43072">
    <property type="entry name" value="N-ACETYLTRANSFERASE"/>
    <property type="match status" value="1"/>
</dbReference>
<dbReference type="CDD" id="cd04301">
    <property type="entry name" value="NAT_SF"/>
    <property type="match status" value="1"/>
</dbReference>
<keyword evidence="1 4" id="KW-0808">Transferase</keyword>
<evidence type="ECO:0000256" key="2">
    <source>
        <dbReference type="ARBA" id="ARBA00023315"/>
    </source>
</evidence>
<dbReference type="SUPFAM" id="SSF55729">
    <property type="entry name" value="Acyl-CoA N-acyltransferases (Nat)"/>
    <property type="match status" value="1"/>
</dbReference>
<dbReference type="Pfam" id="PF00583">
    <property type="entry name" value="Acetyltransf_1"/>
    <property type="match status" value="1"/>
</dbReference>
<evidence type="ECO:0000313" key="4">
    <source>
        <dbReference type="EMBL" id="TYB75388.1"/>
    </source>
</evidence>
<dbReference type="InterPro" id="IPR016181">
    <property type="entry name" value="Acyl_CoA_acyltransferase"/>
</dbReference>
<comment type="caution">
    <text evidence="4">The sequence shown here is derived from an EMBL/GenBank/DDBJ whole genome shotgun (WGS) entry which is preliminary data.</text>
</comment>
<dbReference type="Gene3D" id="3.40.630.30">
    <property type="match status" value="1"/>
</dbReference>
<evidence type="ECO:0000256" key="1">
    <source>
        <dbReference type="ARBA" id="ARBA00022679"/>
    </source>
</evidence>
<dbReference type="PANTHER" id="PTHR43072:SF51">
    <property type="entry name" value="ABC SUPERFAMILY TRANSPORT PROTEIN"/>
    <property type="match status" value="1"/>
</dbReference>
<evidence type="ECO:0000313" key="5">
    <source>
        <dbReference type="Proteomes" id="UP000324358"/>
    </source>
</evidence>
<organism evidence="4 5">
    <name type="scientific">Bizionia algoritergicola</name>
    <dbReference type="NCBI Taxonomy" id="291187"/>
    <lineage>
        <taxon>Bacteria</taxon>
        <taxon>Pseudomonadati</taxon>
        <taxon>Bacteroidota</taxon>
        <taxon>Flavobacteriia</taxon>
        <taxon>Flavobacteriales</taxon>
        <taxon>Flavobacteriaceae</taxon>
        <taxon>Bizionia</taxon>
    </lineage>
</organism>
<evidence type="ECO:0000259" key="3">
    <source>
        <dbReference type="PROSITE" id="PS51186"/>
    </source>
</evidence>
<feature type="domain" description="N-acetyltransferase" evidence="3">
    <location>
        <begin position="2"/>
        <end position="148"/>
    </location>
</feature>
<sequence>MITIQKALLQDLESIIAIEQHVFNTDSYPAFVIRQLFDISGHYFLVAKENNSILGYALGGLNTENMQGWVLSLGVHQDGRGKGLGKQLTAQLIEVLKAYNAREIALTVYPDNDAAIKIYRNLGFEGDVILDNYFLDNEDRIIMTLKTN</sequence>
<dbReference type="Proteomes" id="UP000324358">
    <property type="component" value="Unassembled WGS sequence"/>
</dbReference>
<gene>
    <name evidence="4" type="ORF">ES675_04490</name>
</gene>
<accession>A0A5D0R436</accession>
<dbReference type="AlphaFoldDB" id="A0A5D0R436"/>
<keyword evidence="2" id="KW-0012">Acyltransferase</keyword>
<dbReference type="EMBL" id="VSKL01000001">
    <property type="protein sequence ID" value="TYB75388.1"/>
    <property type="molecule type" value="Genomic_DNA"/>
</dbReference>
<dbReference type="PROSITE" id="PS51186">
    <property type="entry name" value="GNAT"/>
    <property type="match status" value="1"/>
</dbReference>
<keyword evidence="5" id="KW-1185">Reference proteome</keyword>